<name>A0A6C0CU50_9ZZZZ</name>
<dbReference type="EMBL" id="MN739486">
    <property type="protein sequence ID" value="QHT07783.1"/>
    <property type="molecule type" value="Genomic_DNA"/>
</dbReference>
<dbReference type="InterPro" id="IPR036915">
    <property type="entry name" value="Cyclin-like_sf"/>
</dbReference>
<dbReference type="Gene3D" id="1.10.472.170">
    <property type="match status" value="1"/>
</dbReference>
<dbReference type="PANTHER" id="PTHR11618:SF13">
    <property type="entry name" value="TRANSCRIPTION INITIATION FACTOR IIB"/>
    <property type="match status" value="1"/>
</dbReference>
<dbReference type="InterPro" id="IPR013150">
    <property type="entry name" value="TFIIB_cyclin"/>
</dbReference>
<accession>A0A6C0CU50</accession>
<evidence type="ECO:0000259" key="3">
    <source>
        <dbReference type="SMART" id="SM00385"/>
    </source>
</evidence>
<organism evidence="4">
    <name type="scientific">viral metagenome</name>
    <dbReference type="NCBI Taxonomy" id="1070528"/>
    <lineage>
        <taxon>unclassified sequences</taxon>
        <taxon>metagenomes</taxon>
        <taxon>organismal metagenomes</taxon>
    </lineage>
</organism>
<evidence type="ECO:0000256" key="2">
    <source>
        <dbReference type="ARBA" id="ARBA00023163"/>
    </source>
</evidence>
<dbReference type="InterPro" id="IPR000812">
    <property type="entry name" value="TFIIB"/>
</dbReference>
<keyword evidence="1" id="KW-0805">Transcription regulation</keyword>
<evidence type="ECO:0000313" key="4">
    <source>
        <dbReference type="EMBL" id="QHT07783.1"/>
    </source>
</evidence>
<keyword evidence="2" id="KW-0804">Transcription</keyword>
<dbReference type="GO" id="GO:0070897">
    <property type="term" value="P:transcription preinitiation complex assembly"/>
    <property type="evidence" value="ECO:0007669"/>
    <property type="project" value="InterPro"/>
</dbReference>
<dbReference type="Pfam" id="PF00382">
    <property type="entry name" value="TFIIB"/>
    <property type="match status" value="2"/>
</dbReference>
<reference evidence="4" key="1">
    <citation type="journal article" date="2020" name="Nature">
        <title>Giant virus diversity and host interactions through global metagenomics.</title>
        <authorList>
            <person name="Schulz F."/>
            <person name="Roux S."/>
            <person name="Paez-Espino D."/>
            <person name="Jungbluth S."/>
            <person name="Walsh D.A."/>
            <person name="Denef V.J."/>
            <person name="McMahon K.D."/>
            <person name="Konstantinidis K.T."/>
            <person name="Eloe-Fadrosh E.A."/>
            <person name="Kyrpides N.C."/>
            <person name="Woyke T."/>
        </authorList>
    </citation>
    <scope>NUCLEOTIDE SEQUENCE</scope>
    <source>
        <strain evidence="4">GVMAG-M-3300021964-36</strain>
    </source>
</reference>
<feature type="domain" description="Cyclin-like" evidence="3">
    <location>
        <begin position="238"/>
        <end position="318"/>
    </location>
</feature>
<dbReference type="GO" id="GO:0097550">
    <property type="term" value="C:transcription preinitiation complex"/>
    <property type="evidence" value="ECO:0007669"/>
    <property type="project" value="TreeGrafter"/>
</dbReference>
<dbReference type="SUPFAM" id="SSF47954">
    <property type="entry name" value="Cyclin-like"/>
    <property type="match status" value="2"/>
</dbReference>
<sequence length="336" mass="38208">MDPFLSDNDEIWTHLEGLNESNNPKSGLHAVIDVDKEFVCTNCGQVNKYILTDGDYSCDSCHTIESRYIDGNAEWRYYGFDDNKSANPTRVGTPSNIFIPKSSLGTIIGTENVKKNGYEFQRIRRFQMFQSMPYKERSLLHVMESLNTNATNNGIPSSIIEDAKMMYKSISDKKISRGDNRNGLIASSVYMSCKTNEVPRSAKEIAKMFNLNITTMTKGCKKFNDIMKMSTKSSNPYDFIVRFCSKLNKNDIVDICNYVIQKAEEYSIVSENAPPSIAAGCIYLISVHYKMNISKKDIAKACEISEVTINKCYKKLLKYKDYILPKSEEDVHNSIR</sequence>
<dbReference type="SMART" id="SM00385">
    <property type="entry name" value="CYCLIN"/>
    <property type="match status" value="2"/>
</dbReference>
<evidence type="ECO:0000256" key="1">
    <source>
        <dbReference type="ARBA" id="ARBA00023015"/>
    </source>
</evidence>
<dbReference type="GO" id="GO:0005634">
    <property type="term" value="C:nucleus"/>
    <property type="evidence" value="ECO:0007669"/>
    <property type="project" value="TreeGrafter"/>
</dbReference>
<feature type="domain" description="Cyclin-like" evidence="3">
    <location>
        <begin position="144"/>
        <end position="225"/>
    </location>
</feature>
<dbReference type="AlphaFoldDB" id="A0A6C0CU50"/>
<dbReference type="Gene3D" id="1.10.472.10">
    <property type="entry name" value="Cyclin-like"/>
    <property type="match status" value="1"/>
</dbReference>
<dbReference type="GO" id="GO:0017025">
    <property type="term" value="F:TBP-class protein binding"/>
    <property type="evidence" value="ECO:0007669"/>
    <property type="project" value="InterPro"/>
</dbReference>
<dbReference type="InterPro" id="IPR013763">
    <property type="entry name" value="Cyclin-like_dom"/>
</dbReference>
<dbReference type="PRINTS" id="PR00685">
    <property type="entry name" value="TIFACTORIIB"/>
</dbReference>
<dbReference type="PANTHER" id="PTHR11618">
    <property type="entry name" value="TRANSCRIPTION INITIATION FACTOR IIB-RELATED"/>
    <property type="match status" value="1"/>
</dbReference>
<proteinExistence type="predicted"/>
<protein>
    <recommendedName>
        <fullName evidence="3">Cyclin-like domain-containing protein</fullName>
    </recommendedName>
</protein>